<evidence type="ECO:0000256" key="2">
    <source>
        <dbReference type="ARBA" id="ARBA00023284"/>
    </source>
</evidence>
<dbReference type="Pfam" id="PF00462">
    <property type="entry name" value="Glutaredoxin"/>
    <property type="match status" value="1"/>
</dbReference>
<dbReference type="PANTHER" id="PTHR10293">
    <property type="entry name" value="GLUTAREDOXIN FAMILY MEMBER"/>
    <property type="match status" value="1"/>
</dbReference>
<dbReference type="InterPro" id="IPR004480">
    <property type="entry name" value="Monothiol_GRX-rel"/>
</dbReference>
<dbReference type="AlphaFoldDB" id="A0AAN9J017"/>
<evidence type="ECO:0000259" key="3">
    <source>
        <dbReference type="Pfam" id="PF00462"/>
    </source>
</evidence>
<dbReference type="SUPFAM" id="SSF52833">
    <property type="entry name" value="Thioredoxin-like"/>
    <property type="match status" value="1"/>
</dbReference>
<dbReference type="PANTHER" id="PTHR10293:SF16">
    <property type="entry name" value="GLUTAREDOXIN-RELATED PROTEIN 5, MITOCHONDRIAL"/>
    <property type="match status" value="1"/>
</dbReference>
<sequence length="125" mass="14359">MIRPFSPFKSGFSLFQGHPHFSFAFGCDSRLILDFSDYVWTEWFSQFLGSILIHTYVPISARNILEDRELKRAVKAFSNWPTFPQIFIKGEFLGGSDIILNIHQNGNCRKSLKISSPSSIKAQPW</sequence>
<reference evidence="4 5" key="1">
    <citation type="submission" date="2024-01" db="EMBL/GenBank/DDBJ databases">
        <title>The genomes of 5 underutilized Papilionoideae crops provide insights into root nodulation and disease resistanc.</title>
        <authorList>
            <person name="Yuan L."/>
        </authorList>
    </citation>
    <scope>NUCLEOTIDE SEQUENCE [LARGE SCALE GENOMIC DNA]</scope>
    <source>
        <strain evidence="4">ZHUSHIDOU_FW_LH</strain>
        <tissue evidence="4">Leaf</tissue>
    </source>
</reference>
<feature type="domain" description="Glutaredoxin" evidence="3">
    <location>
        <begin position="51"/>
        <end position="92"/>
    </location>
</feature>
<dbReference type="PROSITE" id="PS51354">
    <property type="entry name" value="GLUTAREDOXIN_2"/>
    <property type="match status" value="1"/>
</dbReference>
<dbReference type="EMBL" id="JAYWIO010000001">
    <property type="protein sequence ID" value="KAK7289582.1"/>
    <property type="molecule type" value="Genomic_DNA"/>
</dbReference>
<dbReference type="GO" id="GO:0005759">
    <property type="term" value="C:mitochondrial matrix"/>
    <property type="evidence" value="ECO:0007669"/>
    <property type="project" value="TreeGrafter"/>
</dbReference>
<organism evidence="4 5">
    <name type="scientific">Crotalaria pallida</name>
    <name type="common">Smooth rattlebox</name>
    <name type="synonym">Crotalaria striata</name>
    <dbReference type="NCBI Taxonomy" id="3830"/>
    <lineage>
        <taxon>Eukaryota</taxon>
        <taxon>Viridiplantae</taxon>
        <taxon>Streptophyta</taxon>
        <taxon>Embryophyta</taxon>
        <taxon>Tracheophyta</taxon>
        <taxon>Spermatophyta</taxon>
        <taxon>Magnoliopsida</taxon>
        <taxon>eudicotyledons</taxon>
        <taxon>Gunneridae</taxon>
        <taxon>Pentapetalae</taxon>
        <taxon>rosids</taxon>
        <taxon>fabids</taxon>
        <taxon>Fabales</taxon>
        <taxon>Fabaceae</taxon>
        <taxon>Papilionoideae</taxon>
        <taxon>50 kb inversion clade</taxon>
        <taxon>genistoids sensu lato</taxon>
        <taxon>core genistoids</taxon>
        <taxon>Crotalarieae</taxon>
        <taxon>Crotalaria</taxon>
    </lineage>
</organism>
<dbReference type="Proteomes" id="UP001372338">
    <property type="component" value="Unassembled WGS sequence"/>
</dbReference>
<dbReference type="PROSITE" id="PS51257">
    <property type="entry name" value="PROKAR_LIPOPROTEIN"/>
    <property type="match status" value="1"/>
</dbReference>
<keyword evidence="5" id="KW-1185">Reference proteome</keyword>
<evidence type="ECO:0000256" key="1">
    <source>
        <dbReference type="ARBA" id="ARBA00008983"/>
    </source>
</evidence>
<accession>A0AAN9J017</accession>
<keyword evidence="2" id="KW-0676">Redox-active center</keyword>
<protein>
    <recommendedName>
        <fullName evidence="3">Glutaredoxin domain-containing protein</fullName>
    </recommendedName>
</protein>
<comment type="caution">
    <text evidence="4">The sequence shown here is derived from an EMBL/GenBank/DDBJ whole genome shotgun (WGS) entry which is preliminary data.</text>
</comment>
<gene>
    <name evidence="4" type="ORF">RIF29_03329</name>
</gene>
<evidence type="ECO:0000313" key="4">
    <source>
        <dbReference type="EMBL" id="KAK7289582.1"/>
    </source>
</evidence>
<evidence type="ECO:0000313" key="5">
    <source>
        <dbReference type="Proteomes" id="UP001372338"/>
    </source>
</evidence>
<name>A0AAN9J017_CROPI</name>
<dbReference type="InterPro" id="IPR036249">
    <property type="entry name" value="Thioredoxin-like_sf"/>
</dbReference>
<proteinExistence type="inferred from homology"/>
<dbReference type="InterPro" id="IPR002109">
    <property type="entry name" value="Glutaredoxin"/>
</dbReference>
<dbReference type="Gene3D" id="3.40.30.10">
    <property type="entry name" value="Glutaredoxin"/>
    <property type="match status" value="1"/>
</dbReference>
<comment type="similarity">
    <text evidence="1">Belongs to the glutaredoxin family. CGFS subfamily.</text>
</comment>